<comment type="subcellular location">
    <subcellularLocation>
        <location evidence="1">Cell membrane</location>
        <topology evidence="1">Multi-pass membrane protein</topology>
    </subcellularLocation>
    <subcellularLocation>
        <location evidence="8">Membrane</location>
        <topology evidence="8">Multi-pass membrane protein</topology>
    </subcellularLocation>
</comment>
<keyword evidence="3" id="KW-1003">Cell membrane</keyword>
<dbReference type="InterPro" id="IPR050790">
    <property type="entry name" value="ExbB/TolQ_transport"/>
</dbReference>
<reference evidence="11" key="1">
    <citation type="submission" date="2021-01" db="EMBL/GenBank/DDBJ databases">
        <title>Modified the classification status of verrucomicrobia.</title>
        <authorList>
            <person name="Feng X."/>
        </authorList>
    </citation>
    <scope>NUCLEOTIDE SEQUENCE</scope>
    <source>
        <strain evidence="11">KCTC 22041</strain>
    </source>
</reference>
<evidence type="ECO:0000313" key="12">
    <source>
        <dbReference type="Proteomes" id="UP000603141"/>
    </source>
</evidence>
<dbReference type="Proteomes" id="UP000603141">
    <property type="component" value="Unassembled WGS sequence"/>
</dbReference>
<gene>
    <name evidence="11" type="ORF">JIN85_16535</name>
</gene>
<accession>A0A934SF38</accession>
<evidence type="ECO:0000313" key="11">
    <source>
        <dbReference type="EMBL" id="MBK1884028.1"/>
    </source>
</evidence>
<proteinExistence type="inferred from homology"/>
<keyword evidence="7 9" id="KW-0472">Membrane</keyword>
<keyword evidence="5 8" id="KW-0653">Protein transport</keyword>
<evidence type="ECO:0000256" key="8">
    <source>
        <dbReference type="RuleBase" id="RU004057"/>
    </source>
</evidence>
<evidence type="ECO:0000256" key="7">
    <source>
        <dbReference type="ARBA" id="ARBA00023136"/>
    </source>
</evidence>
<protein>
    <submittedName>
        <fullName evidence="11">MotA/TolQ/ExbB proton channel family protein</fullName>
    </submittedName>
</protein>
<evidence type="ECO:0000256" key="4">
    <source>
        <dbReference type="ARBA" id="ARBA00022692"/>
    </source>
</evidence>
<evidence type="ECO:0000256" key="9">
    <source>
        <dbReference type="SAM" id="Phobius"/>
    </source>
</evidence>
<comment type="similarity">
    <text evidence="8">Belongs to the exbB/tolQ family.</text>
</comment>
<evidence type="ECO:0000256" key="5">
    <source>
        <dbReference type="ARBA" id="ARBA00022927"/>
    </source>
</evidence>
<organism evidence="11 12">
    <name type="scientific">Luteolibacter pohnpeiensis</name>
    <dbReference type="NCBI Taxonomy" id="454153"/>
    <lineage>
        <taxon>Bacteria</taxon>
        <taxon>Pseudomonadati</taxon>
        <taxon>Verrucomicrobiota</taxon>
        <taxon>Verrucomicrobiia</taxon>
        <taxon>Verrucomicrobiales</taxon>
        <taxon>Verrucomicrobiaceae</taxon>
        <taxon>Luteolibacter</taxon>
    </lineage>
</organism>
<sequence length="116" mass="12217">MKPNQPPQAPLTSGATDEQVRLRRRFWLRAIWISIAGVIIPPMLGLAGTVIGMLGAFGELSETGEADPEALAGDISVSLLTTAWGLVVSVIALLILIGVLIRFFTLPKAAGAPTQN</sequence>
<dbReference type="AlphaFoldDB" id="A0A934SF38"/>
<dbReference type="Pfam" id="PF01618">
    <property type="entry name" value="MotA_ExbB"/>
    <property type="match status" value="1"/>
</dbReference>
<evidence type="ECO:0000256" key="2">
    <source>
        <dbReference type="ARBA" id="ARBA00022448"/>
    </source>
</evidence>
<feature type="transmembrane region" description="Helical" evidence="9">
    <location>
        <begin position="77"/>
        <end position="101"/>
    </location>
</feature>
<evidence type="ECO:0000256" key="3">
    <source>
        <dbReference type="ARBA" id="ARBA00022475"/>
    </source>
</evidence>
<name>A0A934SF38_9BACT</name>
<keyword evidence="12" id="KW-1185">Reference proteome</keyword>
<feature type="domain" description="MotA/TolQ/ExbB proton channel" evidence="10">
    <location>
        <begin position="16"/>
        <end position="95"/>
    </location>
</feature>
<dbReference type="InterPro" id="IPR002898">
    <property type="entry name" value="MotA_ExbB_proton_chnl"/>
</dbReference>
<evidence type="ECO:0000256" key="6">
    <source>
        <dbReference type="ARBA" id="ARBA00022989"/>
    </source>
</evidence>
<keyword evidence="6 9" id="KW-1133">Transmembrane helix</keyword>
<dbReference type="RefSeq" id="WP_200272794.1">
    <property type="nucleotide sequence ID" value="NZ_JAENIJ010000032.1"/>
</dbReference>
<dbReference type="PANTHER" id="PTHR30625">
    <property type="entry name" value="PROTEIN TOLQ"/>
    <property type="match status" value="1"/>
</dbReference>
<feature type="transmembrane region" description="Helical" evidence="9">
    <location>
        <begin position="31"/>
        <end position="57"/>
    </location>
</feature>
<comment type="caution">
    <text evidence="11">The sequence shown here is derived from an EMBL/GenBank/DDBJ whole genome shotgun (WGS) entry which is preliminary data.</text>
</comment>
<dbReference type="GO" id="GO:0005886">
    <property type="term" value="C:plasma membrane"/>
    <property type="evidence" value="ECO:0007669"/>
    <property type="project" value="UniProtKB-SubCell"/>
</dbReference>
<dbReference type="EMBL" id="JAENIJ010000032">
    <property type="protein sequence ID" value="MBK1884028.1"/>
    <property type="molecule type" value="Genomic_DNA"/>
</dbReference>
<dbReference type="PANTHER" id="PTHR30625:SF15">
    <property type="entry name" value="BIOPOLYMER TRANSPORT PROTEIN EXBB"/>
    <property type="match status" value="1"/>
</dbReference>
<keyword evidence="4 9" id="KW-0812">Transmembrane</keyword>
<keyword evidence="2 8" id="KW-0813">Transport</keyword>
<evidence type="ECO:0000256" key="1">
    <source>
        <dbReference type="ARBA" id="ARBA00004651"/>
    </source>
</evidence>
<evidence type="ECO:0000259" key="10">
    <source>
        <dbReference type="Pfam" id="PF01618"/>
    </source>
</evidence>
<dbReference type="GO" id="GO:0017038">
    <property type="term" value="P:protein import"/>
    <property type="evidence" value="ECO:0007669"/>
    <property type="project" value="TreeGrafter"/>
</dbReference>